<comment type="caution">
    <text evidence="2">The sequence shown here is derived from an EMBL/GenBank/DDBJ whole genome shotgun (WGS) entry which is preliminary data.</text>
</comment>
<keyword evidence="1" id="KW-1133">Transmembrane helix</keyword>
<feature type="transmembrane region" description="Helical" evidence="1">
    <location>
        <begin position="15"/>
        <end position="36"/>
    </location>
</feature>
<keyword evidence="3" id="KW-1185">Reference proteome</keyword>
<dbReference type="OrthoDB" id="6690507at2"/>
<name>A0A151Y023_9GAMM</name>
<gene>
    <name evidence="2" type="ORF">AZH43_15800</name>
</gene>
<keyword evidence="1" id="KW-0812">Transmembrane</keyword>
<organism evidence="2 3">
    <name type="scientific">Acinetobacter pragensis</name>
    <dbReference type="NCBI Taxonomy" id="1806892"/>
    <lineage>
        <taxon>Bacteria</taxon>
        <taxon>Pseudomonadati</taxon>
        <taxon>Pseudomonadota</taxon>
        <taxon>Gammaproteobacteria</taxon>
        <taxon>Moraxellales</taxon>
        <taxon>Moraxellaceae</taxon>
        <taxon>Acinetobacter</taxon>
    </lineage>
</organism>
<keyword evidence="1" id="KW-0472">Membrane</keyword>
<dbReference type="RefSeq" id="WP_067670488.1">
    <property type="nucleotide sequence ID" value="NZ_CBCSIK010000002.1"/>
</dbReference>
<dbReference type="Proteomes" id="UP000076276">
    <property type="component" value="Unassembled WGS sequence"/>
</dbReference>
<evidence type="ECO:0000256" key="1">
    <source>
        <dbReference type="SAM" id="Phobius"/>
    </source>
</evidence>
<protein>
    <submittedName>
        <fullName evidence="2">Uncharacterized protein</fullName>
    </submittedName>
</protein>
<accession>A0A151Y023</accession>
<dbReference type="EMBL" id="LUAW01000031">
    <property type="protein sequence ID" value="KYQ71239.1"/>
    <property type="molecule type" value="Genomic_DNA"/>
</dbReference>
<dbReference type="STRING" id="1806892.AZH43_15800"/>
<evidence type="ECO:0000313" key="2">
    <source>
        <dbReference type="EMBL" id="KYQ71239.1"/>
    </source>
</evidence>
<proteinExistence type="predicted"/>
<dbReference type="AlphaFoldDB" id="A0A151Y023"/>
<evidence type="ECO:0000313" key="3">
    <source>
        <dbReference type="Proteomes" id="UP000076276"/>
    </source>
</evidence>
<sequence>MPTQADLIFNQELAAWVQAVGSVIAIFVAISVPLYLNRLELQRDRALQNIQKQKYFVTLLPTLYRIKRYSDDFLMQMQQNKQSTENILHTLETEYLDLIPVFAKELHIFVHSQIYDANLNQLAFELFHSEEILQQHLLLANDRKQIKHQDALVAHGQHIHRLSMTLIEQIEQYYEASPNQKAKP</sequence>
<reference evidence="2 3" key="1">
    <citation type="submission" date="2016-03" db="EMBL/GenBank/DDBJ databases">
        <title>Acinetobacter genomospecies 28 strain ANC 4149.</title>
        <authorList>
            <person name="Radolfova-Krizova L."/>
            <person name="Nemec A."/>
        </authorList>
    </citation>
    <scope>NUCLEOTIDE SEQUENCE [LARGE SCALE GENOMIC DNA]</scope>
    <source>
        <strain evidence="2 3">ANC 4149</strain>
    </source>
</reference>